<reference evidence="1 2" key="1">
    <citation type="submission" date="2017-04" db="EMBL/GenBank/DDBJ databases">
        <authorList>
            <person name="Afonso C.L."/>
            <person name="Miller P.J."/>
            <person name="Scott M.A."/>
            <person name="Spackman E."/>
            <person name="Goraichik I."/>
            <person name="Dimitrov K.M."/>
            <person name="Suarez D.L."/>
            <person name="Swayne D.E."/>
        </authorList>
    </citation>
    <scope>NUCLEOTIDE SEQUENCE [LARGE SCALE GENOMIC DNA]</scope>
    <source>
        <strain evidence="1">LMG 28154</strain>
    </source>
</reference>
<dbReference type="Proteomes" id="UP000198460">
    <property type="component" value="Unassembled WGS sequence"/>
</dbReference>
<protein>
    <submittedName>
        <fullName evidence="1">Uncharacterized protein</fullName>
    </submittedName>
</protein>
<name>A0A238H666_9BURK</name>
<gene>
    <name evidence="1" type="ORF">BSIN_3882</name>
</gene>
<sequence>MSAQKKNDRSFYSIARRTANADQTLCSRGYRGTSLKKIVSRRLSEGGRATGKRHG</sequence>
<evidence type="ECO:0000313" key="2">
    <source>
        <dbReference type="Proteomes" id="UP000198460"/>
    </source>
</evidence>
<accession>A0A238H666</accession>
<organism evidence="1 2">
    <name type="scientific">Burkholderia singularis</name>
    <dbReference type="NCBI Taxonomy" id="1503053"/>
    <lineage>
        <taxon>Bacteria</taxon>
        <taxon>Pseudomonadati</taxon>
        <taxon>Pseudomonadota</taxon>
        <taxon>Betaproteobacteria</taxon>
        <taxon>Burkholderiales</taxon>
        <taxon>Burkholderiaceae</taxon>
        <taxon>Burkholderia</taxon>
        <taxon>pseudomallei group</taxon>
    </lineage>
</organism>
<dbReference type="AlphaFoldDB" id="A0A238H666"/>
<proteinExistence type="predicted"/>
<dbReference type="EMBL" id="FXAN01000063">
    <property type="protein sequence ID" value="SMG00901.1"/>
    <property type="molecule type" value="Genomic_DNA"/>
</dbReference>
<evidence type="ECO:0000313" key="1">
    <source>
        <dbReference type="EMBL" id="SMG00901.1"/>
    </source>
</evidence>